<dbReference type="Proteomes" id="UP001367508">
    <property type="component" value="Unassembled WGS sequence"/>
</dbReference>
<evidence type="ECO:0000313" key="1">
    <source>
        <dbReference type="EMBL" id="KAK7313774.1"/>
    </source>
</evidence>
<dbReference type="AlphaFoldDB" id="A0AAN9PXU0"/>
<protein>
    <submittedName>
        <fullName evidence="1">Uncharacterized protein</fullName>
    </submittedName>
</protein>
<accession>A0AAN9PXU0</accession>
<organism evidence="1 2">
    <name type="scientific">Canavalia gladiata</name>
    <name type="common">Sword bean</name>
    <name type="synonym">Dolichos gladiatus</name>
    <dbReference type="NCBI Taxonomy" id="3824"/>
    <lineage>
        <taxon>Eukaryota</taxon>
        <taxon>Viridiplantae</taxon>
        <taxon>Streptophyta</taxon>
        <taxon>Embryophyta</taxon>
        <taxon>Tracheophyta</taxon>
        <taxon>Spermatophyta</taxon>
        <taxon>Magnoliopsida</taxon>
        <taxon>eudicotyledons</taxon>
        <taxon>Gunneridae</taxon>
        <taxon>Pentapetalae</taxon>
        <taxon>rosids</taxon>
        <taxon>fabids</taxon>
        <taxon>Fabales</taxon>
        <taxon>Fabaceae</taxon>
        <taxon>Papilionoideae</taxon>
        <taxon>50 kb inversion clade</taxon>
        <taxon>NPAAA clade</taxon>
        <taxon>indigoferoid/millettioid clade</taxon>
        <taxon>Phaseoleae</taxon>
        <taxon>Canavalia</taxon>
    </lineage>
</organism>
<comment type="caution">
    <text evidence="1">The sequence shown here is derived from an EMBL/GenBank/DDBJ whole genome shotgun (WGS) entry which is preliminary data.</text>
</comment>
<dbReference type="EMBL" id="JAYMYQ010000009">
    <property type="protein sequence ID" value="KAK7313774.1"/>
    <property type="molecule type" value="Genomic_DNA"/>
</dbReference>
<keyword evidence="2" id="KW-1185">Reference proteome</keyword>
<name>A0AAN9PXU0_CANGL</name>
<evidence type="ECO:0000313" key="2">
    <source>
        <dbReference type="Proteomes" id="UP001367508"/>
    </source>
</evidence>
<gene>
    <name evidence="1" type="ORF">VNO77_38972</name>
</gene>
<proteinExistence type="predicted"/>
<reference evidence="1 2" key="1">
    <citation type="submission" date="2024-01" db="EMBL/GenBank/DDBJ databases">
        <title>The genomes of 5 underutilized Papilionoideae crops provide insights into root nodulation and disease resistanc.</title>
        <authorList>
            <person name="Jiang F."/>
        </authorList>
    </citation>
    <scope>NUCLEOTIDE SEQUENCE [LARGE SCALE GENOMIC DNA]</scope>
    <source>
        <strain evidence="1">LVBAO_FW01</strain>
        <tissue evidence="1">Leaves</tissue>
    </source>
</reference>
<sequence>MLGVRGSRFDPTISFEYCWAQAKRIKSNVPRRDHIWLYRGTEFWEFCMAKGVHEVIQIWWSHQISKAF</sequence>